<evidence type="ECO:0000256" key="1">
    <source>
        <dbReference type="SAM" id="MobiDB-lite"/>
    </source>
</evidence>
<keyword evidence="2" id="KW-0812">Transmembrane</keyword>
<feature type="region of interest" description="Disordered" evidence="1">
    <location>
        <begin position="237"/>
        <end position="275"/>
    </location>
</feature>
<organism evidence="3 4">
    <name type="scientific">Cephalotrichum gorgonifer</name>
    <dbReference type="NCBI Taxonomy" id="2041049"/>
    <lineage>
        <taxon>Eukaryota</taxon>
        <taxon>Fungi</taxon>
        <taxon>Dikarya</taxon>
        <taxon>Ascomycota</taxon>
        <taxon>Pezizomycotina</taxon>
        <taxon>Sordariomycetes</taxon>
        <taxon>Hypocreomycetidae</taxon>
        <taxon>Microascales</taxon>
        <taxon>Microascaceae</taxon>
        <taxon>Cephalotrichum</taxon>
    </lineage>
</organism>
<protein>
    <submittedName>
        <fullName evidence="3">Uncharacterized protein</fullName>
    </submittedName>
</protein>
<gene>
    <name evidence="3" type="ORF">DNG_07996</name>
</gene>
<evidence type="ECO:0000313" key="3">
    <source>
        <dbReference type="EMBL" id="SPO05309.1"/>
    </source>
</evidence>
<accession>A0AAE8SXZ6</accession>
<name>A0AAE8SXZ6_9PEZI</name>
<feature type="compositionally biased region" description="Basic and acidic residues" evidence="1">
    <location>
        <begin position="243"/>
        <end position="275"/>
    </location>
</feature>
<proteinExistence type="predicted"/>
<dbReference type="AlphaFoldDB" id="A0AAE8SXZ6"/>
<evidence type="ECO:0000256" key="2">
    <source>
        <dbReference type="SAM" id="Phobius"/>
    </source>
</evidence>
<sequence length="556" mass="61496">MAPTDFDNKAADIITYVGVPLAVLGLVPILYNFLATLITLYKVKRKLRLNHVATTTTRSDIVNRVIEVEFPRYAVTPKRCIAPASRKLSARQSRIDGGSWTIFEWEKQEVGGKIQRIQYPTQIRQPQVEVDFAELVAYLHSLGAIPDEQGWKRLRSSGLWMPKGLSLMNSPDGSQKALVIASLDDSDGNLSLAATPNWSPNWIPKGSSFQPPNVVRLVPRTAGGPVITAGEVIVASECSQETADSKSPEELRKKKPDSREVPLDSPQKKSDGDDSKAAIVCEISTGGLSNAHWQASNSPTSTASHHVLDIEHLRTRDESLDGSWFASAATAYRTTSKTILWGYTIPDEILSFAKRATVPCGVLVLLGIADDSETPDWATRYDAQDAEGEHFFDRIAERRLAARAEASMSPNQRRAAAMHEQVRLEDQSRATRTHEALQSPRWDATRVAEHALRWLKPHDHRGRPVSLEDTAGSILHSMVLDREFSSSICAMLDLWKAWVDKEGMKGSDLAYLQEAPEVFAQASLLVTLVKDSVTGSQQMLVDLQACVRTWKTVRLG</sequence>
<keyword evidence="2" id="KW-1133">Transmembrane helix</keyword>
<comment type="caution">
    <text evidence="3">The sequence shown here is derived from an EMBL/GenBank/DDBJ whole genome shotgun (WGS) entry which is preliminary data.</text>
</comment>
<keyword evidence="2" id="KW-0472">Membrane</keyword>
<feature type="transmembrane region" description="Helical" evidence="2">
    <location>
        <begin position="13"/>
        <end position="41"/>
    </location>
</feature>
<keyword evidence="4" id="KW-1185">Reference proteome</keyword>
<dbReference type="EMBL" id="ONZQ02000012">
    <property type="protein sequence ID" value="SPO05309.1"/>
    <property type="molecule type" value="Genomic_DNA"/>
</dbReference>
<evidence type="ECO:0000313" key="4">
    <source>
        <dbReference type="Proteomes" id="UP001187682"/>
    </source>
</evidence>
<dbReference type="Proteomes" id="UP001187682">
    <property type="component" value="Unassembled WGS sequence"/>
</dbReference>
<reference evidence="3" key="1">
    <citation type="submission" date="2018-03" db="EMBL/GenBank/DDBJ databases">
        <authorList>
            <person name="Guldener U."/>
        </authorList>
    </citation>
    <scope>NUCLEOTIDE SEQUENCE</scope>
</reference>